<reference evidence="1 2" key="1">
    <citation type="submission" date="2020-05" db="EMBL/GenBank/DDBJ databases">
        <title>Mucilaginibacter mali sp. nov.</title>
        <authorList>
            <person name="Kim H.S."/>
            <person name="Lee K.C."/>
            <person name="Suh M.K."/>
            <person name="Kim J.-S."/>
            <person name="Han K.-I."/>
            <person name="Eom M.K."/>
            <person name="Shin Y.K."/>
            <person name="Lee J.-S."/>
        </authorList>
    </citation>
    <scope>NUCLEOTIDE SEQUENCE [LARGE SCALE GENOMIC DNA]</scope>
    <source>
        <strain evidence="1 2">G2-14</strain>
    </source>
</reference>
<organism evidence="1 2">
    <name type="scientific">Mucilaginibacter mali</name>
    <dbReference type="NCBI Taxonomy" id="2740462"/>
    <lineage>
        <taxon>Bacteria</taxon>
        <taxon>Pseudomonadati</taxon>
        <taxon>Bacteroidota</taxon>
        <taxon>Sphingobacteriia</taxon>
        <taxon>Sphingobacteriales</taxon>
        <taxon>Sphingobacteriaceae</taxon>
        <taxon>Mucilaginibacter</taxon>
    </lineage>
</organism>
<accession>A0A7D4UPJ1</accession>
<dbReference type="KEGG" id="mmab:HQ865_21880"/>
<dbReference type="EMBL" id="CP054139">
    <property type="protein sequence ID" value="QKJ33241.1"/>
    <property type="molecule type" value="Genomic_DNA"/>
</dbReference>
<proteinExistence type="predicted"/>
<protein>
    <recommendedName>
        <fullName evidence="3">Lipocalin-like domain-containing protein</fullName>
    </recommendedName>
</protein>
<evidence type="ECO:0000313" key="2">
    <source>
        <dbReference type="Proteomes" id="UP000505355"/>
    </source>
</evidence>
<dbReference type="Proteomes" id="UP000505355">
    <property type="component" value="Chromosome"/>
</dbReference>
<keyword evidence="2" id="KW-1185">Reference proteome</keyword>
<evidence type="ECO:0000313" key="1">
    <source>
        <dbReference type="EMBL" id="QKJ33241.1"/>
    </source>
</evidence>
<name>A0A7D4UPJ1_9SPHI</name>
<dbReference type="AlphaFoldDB" id="A0A7D4UPJ1"/>
<gene>
    <name evidence="1" type="ORF">HQ865_21880</name>
</gene>
<sequence>MSNGAAAASRGKFTGTWTISSISYNGIVESAVQNVFDQSAPSTFRGSTWNLTNSGNGLYTLTNGTSQTIFWSVNNTDPNGQILQFKKIYQGDKAKNVTAGYQLYVVSNDGSTMVLKSPIGVGASTAYIIYTFSKTK</sequence>
<evidence type="ECO:0008006" key="3">
    <source>
        <dbReference type="Google" id="ProtNLM"/>
    </source>
</evidence>